<dbReference type="GO" id="GO:0005634">
    <property type="term" value="C:nucleus"/>
    <property type="evidence" value="ECO:0007669"/>
    <property type="project" value="TreeGrafter"/>
</dbReference>
<dbReference type="InterPro" id="IPR013083">
    <property type="entry name" value="Znf_RING/FYVE/PHD"/>
</dbReference>
<dbReference type="GO" id="GO:0061630">
    <property type="term" value="F:ubiquitin protein ligase activity"/>
    <property type="evidence" value="ECO:0007669"/>
    <property type="project" value="TreeGrafter"/>
</dbReference>
<feature type="domain" description="RING-type" evidence="6">
    <location>
        <begin position="195"/>
        <end position="236"/>
    </location>
</feature>
<keyword evidence="5" id="KW-1133">Transmembrane helix</keyword>
<dbReference type="SMART" id="SM00744">
    <property type="entry name" value="RINGv"/>
    <property type="match status" value="1"/>
</dbReference>
<evidence type="ECO:0000256" key="2">
    <source>
        <dbReference type="ARBA" id="ARBA00022771"/>
    </source>
</evidence>
<dbReference type="InterPro" id="IPR051834">
    <property type="entry name" value="RING_finger_E3_ligase"/>
</dbReference>
<accession>A0A1X0QA42</accession>
<dbReference type="InterPro" id="IPR011016">
    <property type="entry name" value="Znf_RING-CH"/>
</dbReference>
<reference evidence="7 8" key="1">
    <citation type="journal article" date="2017" name="Environ. Microbiol.">
        <title>Decay of the glycolytic pathway and adaptation to intranuclear parasitism within Enterocytozoonidae microsporidia.</title>
        <authorList>
            <person name="Wiredu Boakye D."/>
            <person name="Jaroenlak P."/>
            <person name="Prachumwat A."/>
            <person name="Williams T.A."/>
            <person name="Bateman K.S."/>
            <person name="Itsathitphaisarn O."/>
            <person name="Sritunyalucksana K."/>
            <person name="Paszkiewicz K.H."/>
            <person name="Moore K.A."/>
            <person name="Stentiford G.D."/>
            <person name="Williams B.A."/>
        </authorList>
    </citation>
    <scope>NUCLEOTIDE SEQUENCE [LARGE SCALE GENOMIC DNA]</scope>
    <source>
        <strain evidence="7 8">GB1</strain>
    </source>
</reference>
<dbReference type="GO" id="GO:0008270">
    <property type="term" value="F:zinc ion binding"/>
    <property type="evidence" value="ECO:0007669"/>
    <property type="project" value="UniProtKB-KW"/>
</dbReference>
<evidence type="ECO:0000259" key="6">
    <source>
        <dbReference type="PROSITE" id="PS50089"/>
    </source>
</evidence>
<dbReference type="OrthoDB" id="2195945at2759"/>
<dbReference type="EMBL" id="LVKB01000069">
    <property type="protein sequence ID" value="ORD96669.1"/>
    <property type="molecule type" value="Genomic_DNA"/>
</dbReference>
<keyword evidence="8" id="KW-1185">Reference proteome</keyword>
<protein>
    <recommendedName>
        <fullName evidence="6">RING-type domain-containing protein</fullName>
    </recommendedName>
</protein>
<dbReference type="Gene3D" id="3.30.40.10">
    <property type="entry name" value="Zinc/RING finger domain, C3HC4 (zinc finger)"/>
    <property type="match status" value="1"/>
</dbReference>
<keyword evidence="5" id="KW-0812">Transmembrane</keyword>
<dbReference type="SUPFAM" id="SSF57850">
    <property type="entry name" value="RING/U-box"/>
    <property type="match status" value="1"/>
</dbReference>
<dbReference type="PANTHER" id="PTHR45931:SF3">
    <property type="entry name" value="RING ZINC FINGER-CONTAINING PROTEIN"/>
    <property type="match status" value="1"/>
</dbReference>
<dbReference type="Pfam" id="PF13639">
    <property type="entry name" value="zf-RING_2"/>
    <property type="match status" value="1"/>
</dbReference>
<evidence type="ECO:0000256" key="3">
    <source>
        <dbReference type="ARBA" id="ARBA00022833"/>
    </source>
</evidence>
<name>A0A1X0QA42_9MICR</name>
<keyword evidence="5" id="KW-0472">Membrane</keyword>
<dbReference type="PROSITE" id="PS50089">
    <property type="entry name" value="ZF_RING_2"/>
    <property type="match status" value="1"/>
</dbReference>
<dbReference type="SMART" id="SM00184">
    <property type="entry name" value="RING"/>
    <property type="match status" value="1"/>
</dbReference>
<feature type="transmembrane region" description="Helical" evidence="5">
    <location>
        <begin position="144"/>
        <end position="164"/>
    </location>
</feature>
<evidence type="ECO:0000256" key="1">
    <source>
        <dbReference type="ARBA" id="ARBA00022723"/>
    </source>
</evidence>
<gene>
    <name evidence="7" type="ORF">HERIO_1403</name>
</gene>
<keyword evidence="3" id="KW-0862">Zinc</keyword>
<dbReference type="VEuPathDB" id="MicrosporidiaDB:A0H76_2762"/>
<dbReference type="GO" id="GO:0006511">
    <property type="term" value="P:ubiquitin-dependent protein catabolic process"/>
    <property type="evidence" value="ECO:0007669"/>
    <property type="project" value="TreeGrafter"/>
</dbReference>
<evidence type="ECO:0000256" key="5">
    <source>
        <dbReference type="SAM" id="Phobius"/>
    </source>
</evidence>
<sequence>MFNSITLTIYLWKFRFNLTMHQFNHQRRDFVGIGFDNVNMYSRVEFLGQDGKIDSVFSKKHNSDIVIIKNPVSLHKILINKPSIKIDDLIFTNKKTNFINTDVKYFRVSNFTYFIIRMFKLFTSKVSIKYNFTEFEYIPLGIKIFLHMPILLTVFIVAVIIVTYEPEINAEMIRNEIDKIPDVKYSSEMNCDCFCSICLDNYIEGESLKNLECGHIFHKDCAKSWLMTSLYCPICRHSVSKLTSTHRYELQRSYGFI</sequence>
<dbReference type="PANTHER" id="PTHR45931">
    <property type="entry name" value="SI:CH211-59O9.10"/>
    <property type="match status" value="1"/>
</dbReference>
<keyword evidence="1" id="KW-0479">Metal-binding</keyword>
<dbReference type="AlphaFoldDB" id="A0A1X0QA42"/>
<organism evidence="7 8">
    <name type="scientific">Hepatospora eriocheir</name>
    <dbReference type="NCBI Taxonomy" id="1081669"/>
    <lineage>
        <taxon>Eukaryota</taxon>
        <taxon>Fungi</taxon>
        <taxon>Fungi incertae sedis</taxon>
        <taxon>Microsporidia</taxon>
        <taxon>Hepatosporidae</taxon>
        <taxon>Hepatospora</taxon>
    </lineage>
</organism>
<dbReference type="InterPro" id="IPR001841">
    <property type="entry name" value="Znf_RING"/>
</dbReference>
<dbReference type="CDD" id="cd16454">
    <property type="entry name" value="RING-H2_PA-TM-RING"/>
    <property type="match status" value="1"/>
</dbReference>
<dbReference type="VEuPathDB" id="MicrosporidiaDB:HERIO_1403"/>
<keyword evidence="2 4" id="KW-0863">Zinc-finger</keyword>
<evidence type="ECO:0000256" key="4">
    <source>
        <dbReference type="PROSITE-ProRule" id="PRU00175"/>
    </source>
</evidence>
<comment type="caution">
    <text evidence="7">The sequence shown here is derived from an EMBL/GenBank/DDBJ whole genome shotgun (WGS) entry which is preliminary data.</text>
</comment>
<evidence type="ECO:0000313" key="8">
    <source>
        <dbReference type="Proteomes" id="UP000192356"/>
    </source>
</evidence>
<proteinExistence type="predicted"/>
<evidence type="ECO:0000313" key="7">
    <source>
        <dbReference type="EMBL" id="ORD96669.1"/>
    </source>
</evidence>
<dbReference type="Proteomes" id="UP000192356">
    <property type="component" value="Unassembled WGS sequence"/>
</dbReference>